<comment type="caution">
    <text evidence="1">The sequence shown here is derived from an EMBL/GenBank/DDBJ whole genome shotgun (WGS) entry which is preliminary data.</text>
</comment>
<organism evidence="1 2">
    <name type="scientific">Trifolium pratense</name>
    <name type="common">Red clover</name>
    <dbReference type="NCBI Taxonomy" id="57577"/>
    <lineage>
        <taxon>Eukaryota</taxon>
        <taxon>Viridiplantae</taxon>
        <taxon>Streptophyta</taxon>
        <taxon>Embryophyta</taxon>
        <taxon>Tracheophyta</taxon>
        <taxon>Spermatophyta</taxon>
        <taxon>Magnoliopsida</taxon>
        <taxon>eudicotyledons</taxon>
        <taxon>Gunneridae</taxon>
        <taxon>Pentapetalae</taxon>
        <taxon>rosids</taxon>
        <taxon>fabids</taxon>
        <taxon>Fabales</taxon>
        <taxon>Fabaceae</taxon>
        <taxon>Papilionoideae</taxon>
        <taxon>50 kb inversion clade</taxon>
        <taxon>NPAAA clade</taxon>
        <taxon>Hologalegina</taxon>
        <taxon>IRL clade</taxon>
        <taxon>Trifolieae</taxon>
        <taxon>Trifolium</taxon>
    </lineage>
</organism>
<reference evidence="1" key="1">
    <citation type="submission" date="2023-10" db="EMBL/GenBank/DDBJ databases">
        <authorList>
            <person name="Rodriguez Cubillos JULIANA M."/>
            <person name="De Vega J."/>
        </authorList>
    </citation>
    <scope>NUCLEOTIDE SEQUENCE</scope>
</reference>
<protein>
    <submittedName>
        <fullName evidence="1">Uncharacterized protein</fullName>
    </submittedName>
</protein>
<evidence type="ECO:0000313" key="1">
    <source>
        <dbReference type="EMBL" id="CAJ2651136.1"/>
    </source>
</evidence>
<accession>A0ACB0K4D9</accession>
<proteinExistence type="predicted"/>
<keyword evidence="2" id="KW-1185">Reference proteome</keyword>
<gene>
    <name evidence="1" type="ORF">MILVUS5_LOCUS18819</name>
</gene>
<dbReference type="EMBL" id="CASHSV030000110">
    <property type="protein sequence ID" value="CAJ2651136.1"/>
    <property type="molecule type" value="Genomic_DNA"/>
</dbReference>
<dbReference type="Proteomes" id="UP001177021">
    <property type="component" value="Unassembled WGS sequence"/>
</dbReference>
<name>A0ACB0K4D9_TRIPR</name>
<sequence length="468" mass="53515">MQLWLRIPLGKPDDDSKTLQTQDDYWKIWNSFRLLSDHNSKLLVTLDNLNTMPSDNSLNHWYGEPVAAFIIHTDSFLTRDGDNPKHLSEGIQKLITYFLNHYTQIIISENQLNCSKDEESHLETNSAEDSRIHRLLPYIDQVRSIYQQMDPLSEQERSQVAFRDVLHPILQPFKEISQSMVYSEQEKDEKKYMEYKRAICQALLDRVPDEEASVITTVLVVVGAGRGALVRTSLQAANETGRKLKVYAMDRNLNALASLYKQRESMGWNDIVTVIQTDAGHWNAPEKADILVGELLGCFGDNELASEILDGTQRILKKDGISIPSSYTSFLQPVKSSKLYSAVKAKEQILTFETAFVTKMHNVARLAPCQPLFTFTHPKRSIKESNRRYRKLQFVMPDVPESTMVHGFAGYFDATLYKDVHLGTEPSKATPDVFSCKRVPHSSQHDISFYRPYDIIVELSTLLYWPAS</sequence>
<evidence type="ECO:0000313" key="2">
    <source>
        <dbReference type="Proteomes" id="UP001177021"/>
    </source>
</evidence>